<keyword evidence="10" id="KW-0249">Electron transport</keyword>
<dbReference type="PANTHER" id="PTHR46552:SF1">
    <property type="entry name" value="NADH-UBIQUINONE OXIDOREDUCTASE CHAIN 2"/>
    <property type="match status" value="1"/>
</dbReference>
<feature type="transmembrane region" description="Helical" evidence="18">
    <location>
        <begin position="144"/>
        <end position="163"/>
    </location>
</feature>
<evidence type="ECO:0000256" key="14">
    <source>
        <dbReference type="ARBA" id="ARBA00023128"/>
    </source>
</evidence>
<dbReference type="GO" id="GO:0006120">
    <property type="term" value="P:mitochondrial electron transport, NADH to ubiquinone"/>
    <property type="evidence" value="ECO:0007669"/>
    <property type="project" value="TreeGrafter"/>
</dbReference>
<feature type="domain" description="NADH:quinone oxidoreductase/Mrp antiporter transmembrane" evidence="19">
    <location>
        <begin position="22"/>
        <end position="209"/>
    </location>
</feature>
<accession>A0A977K888</accession>
<dbReference type="GO" id="GO:0005743">
    <property type="term" value="C:mitochondrial inner membrane"/>
    <property type="evidence" value="ECO:0007669"/>
    <property type="project" value="UniProtKB-SubCell"/>
</dbReference>
<gene>
    <name evidence="20" type="primary">nad2</name>
</gene>
<dbReference type="InterPro" id="IPR001750">
    <property type="entry name" value="ND/Mrp_TM"/>
</dbReference>
<evidence type="ECO:0000256" key="18">
    <source>
        <dbReference type="SAM" id="Phobius"/>
    </source>
</evidence>
<evidence type="ECO:0000256" key="12">
    <source>
        <dbReference type="ARBA" id="ARBA00023027"/>
    </source>
</evidence>
<comment type="subcellular location">
    <subcellularLocation>
        <location evidence="1">Mitochondrion inner membrane</location>
        <topology evidence="1">Multi-pass membrane protein</topology>
    </subcellularLocation>
</comment>
<evidence type="ECO:0000256" key="5">
    <source>
        <dbReference type="ARBA" id="ARBA00022448"/>
    </source>
</evidence>
<evidence type="ECO:0000256" key="17">
    <source>
        <dbReference type="ARBA" id="ARBA00049551"/>
    </source>
</evidence>
<reference evidence="20" key="1">
    <citation type="submission" date="2022-08" db="EMBL/GenBank/DDBJ databases">
        <title>Observation on Radulae of 17 Species of Terrestrial Mollusks by Scanning Electron Microscopy and Its Taxonomic Significance.</title>
        <authorList>
            <person name="Zhu Y."/>
        </authorList>
    </citation>
    <scope>NUCLEOTIDE SEQUENCE</scope>
</reference>
<dbReference type="Pfam" id="PF00361">
    <property type="entry name" value="Proton_antipo_M"/>
    <property type="match status" value="1"/>
</dbReference>
<evidence type="ECO:0000256" key="4">
    <source>
        <dbReference type="ARBA" id="ARBA00021008"/>
    </source>
</evidence>
<keyword evidence="11 18" id="KW-1133">Transmembrane helix</keyword>
<protein>
    <recommendedName>
        <fullName evidence="4">NADH-ubiquinone oxidoreductase chain 2</fullName>
        <ecNumber evidence="3">7.1.1.2</ecNumber>
    </recommendedName>
    <alternativeName>
        <fullName evidence="16">NADH dehydrogenase subunit 2</fullName>
    </alternativeName>
</protein>
<dbReference type="PANTHER" id="PTHR46552">
    <property type="entry name" value="NADH-UBIQUINONE OXIDOREDUCTASE CHAIN 2"/>
    <property type="match status" value="1"/>
</dbReference>
<dbReference type="AlphaFoldDB" id="A0A977K888"/>
<dbReference type="EMBL" id="OP171944">
    <property type="protein sequence ID" value="UXC95397.1"/>
    <property type="molecule type" value="Genomic_DNA"/>
</dbReference>
<evidence type="ECO:0000256" key="3">
    <source>
        <dbReference type="ARBA" id="ARBA00012944"/>
    </source>
</evidence>
<keyword evidence="8" id="KW-0999">Mitochondrion inner membrane</keyword>
<feature type="transmembrane region" description="Helical" evidence="18">
    <location>
        <begin position="195"/>
        <end position="213"/>
    </location>
</feature>
<geneLocation type="mitochondrion" evidence="20"/>
<name>A0A977K888_9EUPU</name>
<comment type="catalytic activity">
    <reaction evidence="17">
        <text>a ubiquinone + NADH + 5 H(+)(in) = a ubiquinol + NAD(+) + 4 H(+)(out)</text>
        <dbReference type="Rhea" id="RHEA:29091"/>
        <dbReference type="Rhea" id="RHEA-COMP:9565"/>
        <dbReference type="Rhea" id="RHEA-COMP:9566"/>
        <dbReference type="ChEBI" id="CHEBI:15378"/>
        <dbReference type="ChEBI" id="CHEBI:16389"/>
        <dbReference type="ChEBI" id="CHEBI:17976"/>
        <dbReference type="ChEBI" id="CHEBI:57540"/>
        <dbReference type="ChEBI" id="CHEBI:57945"/>
        <dbReference type="EC" id="7.1.1.2"/>
    </reaction>
</comment>
<evidence type="ECO:0000256" key="1">
    <source>
        <dbReference type="ARBA" id="ARBA00004448"/>
    </source>
</evidence>
<feature type="transmembrane region" description="Helical" evidence="18">
    <location>
        <begin position="87"/>
        <end position="108"/>
    </location>
</feature>
<keyword evidence="5" id="KW-0813">Transport</keyword>
<keyword evidence="7 18" id="KW-0812">Transmembrane</keyword>
<sequence>MSLIMLFFTFMIILSPIICLSSSSWLIYWSGMELGFISMFPIMFNHNSLMITESAMKYFLVQSVASILMFFFGSFYFMLFMVNFSSLSLFMATLLIKLGMFPFHFWVLPVISGIWYEQMMFLLIPLKIPTLGLINYIFCQHDMQFFMLFTSFMTMIVGSILGINCSNVRSLLAASSITHSGWILVSSLVGNMWSYFSVYSFILLITLLSILNMDSIMSSLMVLSMSGLPPFLLFSVKFLVLMMMIKSNYSFFMILIPILSAVFSLNFYLKMSYSFLLNGKKVLKPKFLMSMIIMNLMGGVSLLYLLFF</sequence>
<feature type="transmembrane region" description="Helical" evidence="18">
    <location>
        <begin position="58"/>
        <end position="81"/>
    </location>
</feature>
<keyword evidence="6" id="KW-0679">Respiratory chain</keyword>
<evidence type="ECO:0000256" key="6">
    <source>
        <dbReference type="ARBA" id="ARBA00022660"/>
    </source>
</evidence>
<evidence type="ECO:0000256" key="13">
    <source>
        <dbReference type="ARBA" id="ARBA00023075"/>
    </source>
</evidence>
<organism evidence="20">
    <name type="scientific">Megaustenia imperator imperator</name>
    <dbReference type="NCBI Taxonomy" id="2979634"/>
    <lineage>
        <taxon>Eukaryota</taxon>
        <taxon>Metazoa</taxon>
        <taxon>Spiralia</taxon>
        <taxon>Lophotrochozoa</taxon>
        <taxon>Mollusca</taxon>
        <taxon>Gastropoda</taxon>
        <taxon>Heterobranchia</taxon>
        <taxon>Euthyneura</taxon>
        <taxon>Panpulmonata</taxon>
        <taxon>Eupulmonata</taxon>
        <taxon>Stylommatophora</taxon>
        <taxon>Helicina</taxon>
        <taxon>Helicarionoidea</taxon>
        <taxon>Ariophantidae</taxon>
        <taxon>Megaustenia</taxon>
        <taxon>Megaustenia imperator</taxon>
    </lineage>
</organism>
<evidence type="ECO:0000259" key="19">
    <source>
        <dbReference type="Pfam" id="PF00361"/>
    </source>
</evidence>
<dbReference type="InterPro" id="IPR050175">
    <property type="entry name" value="Complex_I_Subunit_2"/>
</dbReference>
<keyword evidence="12" id="KW-0520">NAD</keyword>
<feature type="transmembrane region" description="Helical" evidence="18">
    <location>
        <begin position="249"/>
        <end position="268"/>
    </location>
</feature>
<feature type="transmembrane region" description="Helical" evidence="18">
    <location>
        <begin position="288"/>
        <end position="307"/>
    </location>
</feature>
<evidence type="ECO:0000256" key="2">
    <source>
        <dbReference type="ARBA" id="ARBA00007012"/>
    </source>
</evidence>
<evidence type="ECO:0000256" key="8">
    <source>
        <dbReference type="ARBA" id="ARBA00022792"/>
    </source>
</evidence>
<keyword evidence="15 18" id="KW-0472">Membrane</keyword>
<evidence type="ECO:0000256" key="11">
    <source>
        <dbReference type="ARBA" id="ARBA00022989"/>
    </source>
</evidence>
<dbReference type="GO" id="GO:0008137">
    <property type="term" value="F:NADH dehydrogenase (ubiquinone) activity"/>
    <property type="evidence" value="ECO:0007669"/>
    <property type="project" value="UniProtKB-EC"/>
</dbReference>
<evidence type="ECO:0000256" key="16">
    <source>
        <dbReference type="ARBA" id="ARBA00031028"/>
    </source>
</evidence>
<comment type="similarity">
    <text evidence="2">Belongs to the complex I subunit 2 family.</text>
</comment>
<evidence type="ECO:0000256" key="10">
    <source>
        <dbReference type="ARBA" id="ARBA00022982"/>
    </source>
</evidence>
<dbReference type="EC" id="7.1.1.2" evidence="3"/>
<keyword evidence="14 20" id="KW-0496">Mitochondrion</keyword>
<proteinExistence type="inferred from homology"/>
<keyword evidence="9" id="KW-1278">Translocase</keyword>
<evidence type="ECO:0000256" key="9">
    <source>
        <dbReference type="ARBA" id="ARBA00022967"/>
    </source>
</evidence>
<feature type="transmembrane region" description="Helical" evidence="18">
    <location>
        <begin position="220"/>
        <end position="243"/>
    </location>
</feature>
<evidence type="ECO:0000256" key="15">
    <source>
        <dbReference type="ARBA" id="ARBA00023136"/>
    </source>
</evidence>
<feature type="transmembrane region" description="Helical" evidence="18">
    <location>
        <begin position="120"/>
        <end position="138"/>
    </location>
</feature>
<evidence type="ECO:0000256" key="7">
    <source>
        <dbReference type="ARBA" id="ARBA00022692"/>
    </source>
</evidence>
<keyword evidence="13" id="KW-0830">Ubiquinone</keyword>
<evidence type="ECO:0000313" key="20">
    <source>
        <dbReference type="EMBL" id="UXC95397.1"/>
    </source>
</evidence>